<keyword evidence="8 10" id="KW-0472">Membrane</keyword>
<comment type="subcellular location">
    <subcellularLocation>
        <location evidence="10 11">Cytoplasm</location>
    </subcellularLocation>
    <subcellularLocation>
        <location evidence="10 11">Cytoplasmic vesicle</location>
        <location evidence="10 11">COPI-coated vesicle membrane</location>
        <topology evidence="10 11">Peripheral membrane protein</topology>
        <orientation evidence="10 11">Cytoplasmic side</orientation>
    </subcellularLocation>
    <subcellularLocation>
        <location evidence="10 11">Golgi apparatus membrane</location>
        <topology evidence="10 11">Peripheral membrane protein</topology>
        <orientation evidence="10 11">Cytoplasmic side</orientation>
    </subcellularLocation>
</comment>
<evidence type="ECO:0000256" key="3">
    <source>
        <dbReference type="ARBA" id="ARBA00022448"/>
    </source>
</evidence>
<feature type="domain" description="MHD" evidence="13">
    <location>
        <begin position="274"/>
        <end position="514"/>
    </location>
</feature>
<dbReference type="GO" id="GO:0000139">
    <property type="term" value="C:Golgi membrane"/>
    <property type="evidence" value="ECO:0007669"/>
    <property type="project" value="UniProtKB-SubCell"/>
</dbReference>
<evidence type="ECO:0000256" key="4">
    <source>
        <dbReference type="ARBA" id="ARBA00022490"/>
    </source>
</evidence>
<keyword evidence="3 10" id="KW-0813">Transport</keyword>
<dbReference type="GO" id="GO:0030126">
    <property type="term" value="C:COPI vesicle coat"/>
    <property type="evidence" value="ECO:0007669"/>
    <property type="project" value="UniProtKB-UniRule"/>
</dbReference>
<protein>
    <recommendedName>
        <fullName evidence="10">Coatomer subunit delta</fullName>
    </recommendedName>
</protein>
<keyword evidence="4 10" id="KW-0963">Cytoplasm</keyword>
<keyword evidence="7 10" id="KW-0333">Golgi apparatus</keyword>
<organism evidence="14 15">
    <name type="scientific">Exaiptasia diaphana</name>
    <name type="common">Tropical sea anemone</name>
    <name type="synonym">Aiptasia pulchella</name>
    <dbReference type="NCBI Taxonomy" id="2652724"/>
    <lineage>
        <taxon>Eukaryota</taxon>
        <taxon>Metazoa</taxon>
        <taxon>Cnidaria</taxon>
        <taxon>Anthozoa</taxon>
        <taxon>Hexacorallia</taxon>
        <taxon>Actiniaria</taxon>
        <taxon>Aiptasiidae</taxon>
        <taxon>Exaiptasia</taxon>
    </lineage>
</organism>
<evidence type="ECO:0000313" key="14">
    <source>
        <dbReference type="EnsemblMetazoa" id="XP_028518632.1"/>
    </source>
</evidence>
<dbReference type="EnsemblMetazoa" id="XM_028662831.1">
    <property type="protein sequence ID" value="XP_028518632.1"/>
    <property type="gene ID" value="LOC110251183"/>
</dbReference>
<evidence type="ECO:0000256" key="5">
    <source>
        <dbReference type="ARBA" id="ARBA00022892"/>
    </source>
</evidence>
<dbReference type="OrthoDB" id="10266042at2759"/>
<dbReference type="SUPFAM" id="SSF49447">
    <property type="entry name" value="Second domain of Mu2 adaptin subunit (ap50) of ap2 adaptor"/>
    <property type="match status" value="1"/>
</dbReference>
<keyword evidence="5 10" id="KW-0931">ER-Golgi transport</keyword>
<comment type="similarity">
    <text evidence="1 10">Belongs to the adaptor complexes medium subunit family. Delta-COP subfamily.</text>
</comment>
<evidence type="ECO:0000256" key="1">
    <source>
        <dbReference type="ARBA" id="ARBA00010516"/>
    </source>
</evidence>
<evidence type="ECO:0000259" key="13">
    <source>
        <dbReference type="PROSITE" id="PS51072"/>
    </source>
</evidence>
<dbReference type="SUPFAM" id="SSF64356">
    <property type="entry name" value="SNARE-like"/>
    <property type="match status" value="1"/>
</dbReference>
<dbReference type="GO" id="GO:0006888">
    <property type="term" value="P:endoplasmic reticulum to Golgi vesicle-mediated transport"/>
    <property type="evidence" value="ECO:0007669"/>
    <property type="project" value="TreeGrafter"/>
</dbReference>
<evidence type="ECO:0000256" key="7">
    <source>
        <dbReference type="ARBA" id="ARBA00023034"/>
    </source>
</evidence>
<dbReference type="FunFam" id="2.60.40.1170:FF:000007">
    <property type="entry name" value="Coatomer subunit delta"/>
    <property type="match status" value="1"/>
</dbReference>
<evidence type="ECO:0000256" key="10">
    <source>
        <dbReference type="RuleBase" id="RU364018"/>
    </source>
</evidence>
<comment type="function">
    <text evidence="10">The coatomer is a cytosolic protein complex that binds to dilysine motifs and reversibly associates with Golgi non-clathrin-coated vesicles, which further mediate biosynthetic protein transport from the ER, via the Golgi up to the trans Golgi network. Coatomer complex is required for budding from Golgi membranes, and is essential for the retrograde Golgi-to-ER transport of dilysine-tagged proteins.</text>
</comment>
<evidence type="ECO:0000256" key="2">
    <source>
        <dbReference type="ARBA" id="ARBA00011775"/>
    </source>
</evidence>
<dbReference type="Proteomes" id="UP000887567">
    <property type="component" value="Unplaced"/>
</dbReference>
<dbReference type="CDD" id="cd09254">
    <property type="entry name" value="AP_delta-COPI_MHD"/>
    <property type="match status" value="1"/>
</dbReference>
<dbReference type="InterPro" id="IPR022775">
    <property type="entry name" value="AP_mu_sigma_su"/>
</dbReference>
<dbReference type="Gene3D" id="3.30.450.60">
    <property type="match status" value="1"/>
</dbReference>
<dbReference type="Gene3D" id="2.60.40.1170">
    <property type="entry name" value="Mu homology domain, subdomain B"/>
    <property type="match status" value="2"/>
</dbReference>
<dbReference type="GO" id="GO:0051645">
    <property type="term" value="P:Golgi localization"/>
    <property type="evidence" value="ECO:0007669"/>
    <property type="project" value="TreeGrafter"/>
</dbReference>
<dbReference type="OMA" id="VQFRTHP"/>
<dbReference type="FunFam" id="3.30.450.60:FF:000003">
    <property type="entry name" value="Coatomer subunit delta"/>
    <property type="match status" value="1"/>
</dbReference>
<proteinExistence type="inferred from homology"/>
<dbReference type="GO" id="GO:0006890">
    <property type="term" value="P:retrograde vesicle-mediated transport, Golgi to endoplasmic reticulum"/>
    <property type="evidence" value="ECO:0007669"/>
    <property type="project" value="UniProtKB-UniRule"/>
</dbReference>
<accession>A0A913YVT0</accession>
<dbReference type="InterPro" id="IPR036168">
    <property type="entry name" value="AP2_Mu_C_sf"/>
</dbReference>
<dbReference type="GeneID" id="110251183"/>
<dbReference type="Pfam" id="PF01217">
    <property type="entry name" value="Clat_adaptor_s"/>
    <property type="match status" value="1"/>
</dbReference>
<dbReference type="PROSITE" id="PS51072">
    <property type="entry name" value="MHD"/>
    <property type="match status" value="1"/>
</dbReference>
<dbReference type="Pfam" id="PF00928">
    <property type="entry name" value="Adap_comp_sub"/>
    <property type="match status" value="1"/>
</dbReference>
<dbReference type="PANTHER" id="PTHR10121:SF0">
    <property type="entry name" value="COATOMER SUBUNIT DELTA"/>
    <property type="match status" value="1"/>
</dbReference>
<comment type="subunit">
    <text evidence="2 10">Oligomeric complex that consists of at least the alpha, beta, beta', gamma, delta, epsilon and zeta subunits.</text>
</comment>
<evidence type="ECO:0000256" key="11">
    <source>
        <dbReference type="RuleBase" id="RU366052"/>
    </source>
</evidence>
<keyword evidence="6 10" id="KW-0653">Protein transport</keyword>
<dbReference type="CDD" id="cd14830">
    <property type="entry name" value="Delta_COP_N"/>
    <property type="match status" value="1"/>
</dbReference>
<evidence type="ECO:0000256" key="8">
    <source>
        <dbReference type="ARBA" id="ARBA00023136"/>
    </source>
</evidence>
<keyword evidence="9 10" id="KW-0968">Cytoplasmic vesicle</keyword>
<dbReference type="KEGG" id="epa:110251183"/>
<dbReference type="GO" id="GO:0015031">
    <property type="term" value="P:protein transport"/>
    <property type="evidence" value="ECO:0007669"/>
    <property type="project" value="UniProtKB-KW"/>
</dbReference>
<dbReference type="PANTHER" id="PTHR10121">
    <property type="entry name" value="COATOMER SUBUNIT DELTA"/>
    <property type="match status" value="1"/>
</dbReference>
<dbReference type="RefSeq" id="XP_028518632.1">
    <property type="nucleotide sequence ID" value="XM_028662831.1"/>
</dbReference>
<evidence type="ECO:0000256" key="9">
    <source>
        <dbReference type="ARBA" id="ARBA00023329"/>
    </source>
</evidence>
<evidence type="ECO:0000256" key="6">
    <source>
        <dbReference type="ARBA" id="ARBA00022927"/>
    </source>
</evidence>
<keyword evidence="15" id="KW-1185">Reference proteome</keyword>
<dbReference type="InterPro" id="IPR027059">
    <property type="entry name" value="Coatomer_dsu"/>
</dbReference>
<sequence>MVLLASAICTKSGKAIISRQFVEMTRSRIEGLLAAFPKLMSSGNTSKQHTFVETESVRYVYQPLEKLYMLLITTKHSNILEDLETLRLFSRVIPEYCRSMDESEIAANAFSLIFAFDEIVALGYRENVNLAQIRTFTEMDSHEEKVFQAVRQTQEREAKEEMKKKAKELQAAKVAAAKGRGGKMTMPGFGSFTGGGSRTEVPASVETTTIIDTTPSTKSSYPTRPAGSGKAMKLGSKSKDIDNFVDKLRSEGTEVISHKQKSLSKPAAAPSVNISSVHLKTDEKITLTAGRDGGLQNMEIRGLMVLRINNSEMARIKLGVENNDDKGFQLQTHPNVDKKGFASDNIIALKQSGKSFPINSDIGLLRWRLQSTDEGLMPLSINCWPSENDGQCEVNIEYELLQEELELKDVVITIPVPHGVGGPVVGEIDGEYHYNHKHSQLEWQIPVVDTNNKSGSMEFTIAGHPGDFFPVTVTFFSSKTFCDVKVTDVCSVDDNKPVKFSQEVSFTADKYEIV</sequence>
<reference evidence="14" key="1">
    <citation type="submission" date="2022-11" db="UniProtKB">
        <authorList>
            <consortium name="EnsemblMetazoa"/>
        </authorList>
    </citation>
    <scope>IDENTIFICATION</scope>
</reference>
<evidence type="ECO:0000256" key="12">
    <source>
        <dbReference type="SAM" id="MobiDB-lite"/>
    </source>
</evidence>
<feature type="region of interest" description="Disordered" evidence="12">
    <location>
        <begin position="213"/>
        <end position="235"/>
    </location>
</feature>
<dbReference type="InterPro" id="IPR028565">
    <property type="entry name" value="MHD"/>
</dbReference>
<evidence type="ECO:0000313" key="15">
    <source>
        <dbReference type="Proteomes" id="UP000887567"/>
    </source>
</evidence>
<dbReference type="InterPro" id="IPR011012">
    <property type="entry name" value="Longin-like_dom_sf"/>
</dbReference>
<name>A0A913YVT0_EXADI</name>
<dbReference type="AlphaFoldDB" id="A0A913YVT0"/>